<reference evidence="2 3" key="1">
    <citation type="journal article" date="2020" name="Nature">
        <title>Six reference-quality genomes reveal evolution of bat adaptations.</title>
        <authorList>
            <person name="Jebb D."/>
            <person name="Huang Z."/>
            <person name="Pippel M."/>
            <person name="Hughes G.M."/>
            <person name="Lavrichenko K."/>
            <person name="Devanna P."/>
            <person name="Winkler S."/>
            <person name="Jermiin L.S."/>
            <person name="Skirmuntt E.C."/>
            <person name="Katzourakis A."/>
            <person name="Burkitt-Gray L."/>
            <person name="Ray D.A."/>
            <person name="Sullivan K.A.M."/>
            <person name="Roscito J.G."/>
            <person name="Kirilenko B.M."/>
            <person name="Davalos L.M."/>
            <person name="Corthals A.P."/>
            <person name="Power M.L."/>
            <person name="Jones G."/>
            <person name="Ransome R.D."/>
            <person name="Dechmann D.K.N."/>
            <person name="Locatelli A.G."/>
            <person name="Puechmaille S.J."/>
            <person name="Fedrigo O."/>
            <person name="Jarvis E.D."/>
            <person name="Hiller M."/>
            <person name="Vernes S.C."/>
            <person name="Myers E.W."/>
            <person name="Teeling E.C."/>
        </authorList>
    </citation>
    <scope>NUCLEOTIDE SEQUENCE [LARGE SCALE GENOMIC DNA]</scope>
    <source>
        <strain evidence="2">MRouAeg1</strain>
        <tissue evidence="2">Muscle</tissue>
    </source>
</reference>
<dbReference type="PANTHER" id="PTHR42943">
    <property type="entry name" value="GLUTATHIONE S-TRANSFERASE KAPPA"/>
    <property type="match status" value="1"/>
</dbReference>
<dbReference type="PANTHER" id="PTHR42943:SF2">
    <property type="entry name" value="GLUTATHIONE S-TRANSFERASE KAPPA 1"/>
    <property type="match status" value="1"/>
</dbReference>
<comment type="caution">
    <text evidence="2">The sequence shown here is derived from an EMBL/GenBank/DDBJ whole genome shotgun (WGS) entry which is preliminary data.</text>
</comment>
<organism evidence="2 3">
    <name type="scientific">Rousettus aegyptiacus</name>
    <name type="common">Egyptian fruit bat</name>
    <name type="synonym">Pteropus aegyptiacus</name>
    <dbReference type="NCBI Taxonomy" id="9407"/>
    <lineage>
        <taxon>Eukaryota</taxon>
        <taxon>Metazoa</taxon>
        <taxon>Chordata</taxon>
        <taxon>Craniata</taxon>
        <taxon>Vertebrata</taxon>
        <taxon>Euteleostomi</taxon>
        <taxon>Mammalia</taxon>
        <taxon>Eutheria</taxon>
        <taxon>Laurasiatheria</taxon>
        <taxon>Chiroptera</taxon>
        <taxon>Yinpterochiroptera</taxon>
        <taxon>Pteropodoidea</taxon>
        <taxon>Pteropodidae</taxon>
        <taxon>Rousettinae</taxon>
        <taxon>Rousettus</taxon>
    </lineage>
</organism>
<dbReference type="GO" id="GO:0005739">
    <property type="term" value="C:mitochondrion"/>
    <property type="evidence" value="ECO:0007669"/>
    <property type="project" value="TreeGrafter"/>
</dbReference>
<dbReference type="EMBL" id="JACASE010000013">
    <property type="protein sequence ID" value="KAF6418462.1"/>
    <property type="molecule type" value="Genomic_DNA"/>
</dbReference>
<keyword evidence="2" id="KW-0808">Transferase</keyword>
<dbReference type="InterPro" id="IPR001853">
    <property type="entry name" value="DSBA-like_thioredoxin_dom"/>
</dbReference>
<feature type="domain" description="DSBA-like thioredoxin" evidence="1">
    <location>
        <begin position="2"/>
        <end position="99"/>
    </location>
</feature>
<evidence type="ECO:0000313" key="3">
    <source>
        <dbReference type="Proteomes" id="UP000593571"/>
    </source>
</evidence>
<dbReference type="GO" id="GO:0004364">
    <property type="term" value="F:glutathione transferase activity"/>
    <property type="evidence" value="ECO:0007669"/>
    <property type="project" value="TreeGrafter"/>
</dbReference>
<dbReference type="Gene3D" id="3.40.30.10">
    <property type="entry name" value="Glutaredoxin"/>
    <property type="match status" value="1"/>
</dbReference>
<dbReference type="GO" id="GO:0004602">
    <property type="term" value="F:glutathione peroxidase activity"/>
    <property type="evidence" value="ECO:0007669"/>
    <property type="project" value="TreeGrafter"/>
</dbReference>
<name>A0A7J8D690_ROUAE</name>
<dbReference type="Proteomes" id="UP000593571">
    <property type="component" value="Unassembled WGS sequence"/>
</dbReference>
<gene>
    <name evidence="2" type="ORF">HJG63_006011</name>
</gene>
<accession>A0A7J8D690</accession>
<proteinExistence type="predicted"/>
<dbReference type="AlphaFoldDB" id="A0A7J8D690"/>
<dbReference type="GO" id="GO:0006749">
    <property type="term" value="P:glutathione metabolic process"/>
    <property type="evidence" value="ECO:0007669"/>
    <property type="project" value="TreeGrafter"/>
</dbReference>
<protein>
    <submittedName>
        <fullName evidence="2">Glutathione S-transferase kappa 1</fullName>
    </submittedName>
</protein>
<evidence type="ECO:0000313" key="2">
    <source>
        <dbReference type="EMBL" id="KAF6418462.1"/>
    </source>
</evidence>
<dbReference type="InterPro" id="IPR051924">
    <property type="entry name" value="GST_Kappa/NadH"/>
</dbReference>
<dbReference type="GO" id="GO:0005777">
    <property type="term" value="C:peroxisome"/>
    <property type="evidence" value="ECO:0007669"/>
    <property type="project" value="TreeGrafter"/>
</dbReference>
<dbReference type="Pfam" id="PF01323">
    <property type="entry name" value="DSBA"/>
    <property type="match status" value="1"/>
</dbReference>
<keyword evidence="3" id="KW-1185">Reference proteome</keyword>
<sequence length="147" mass="17068">MAGIMKDSGNESLVWLPRKAIYLRNDIRLLGQHMQVPIEVPEDFSVILEKGSLLAMRFLTAVNLEQPDMLERVSRELWMCNWSRMRNEDITKHESILAVSVLPAPAPLGGNLRTLGIWRWREHSVLTGWKRSLLLKEKRCLCLRTNY</sequence>
<evidence type="ECO:0000259" key="1">
    <source>
        <dbReference type="Pfam" id="PF01323"/>
    </source>
</evidence>